<dbReference type="GO" id="GO:0004386">
    <property type="term" value="F:helicase activity"/>
    <property type="evidence" value="ECO:0007669"/>
    <property type="project" value="UniProtKB-KW"/>
</dbReference>
<reference evidence="2 3" key="1">
    <citation type="journal article" date="2012" name="Eukaryot. Cell">
        <title>Draft genome sequence of Wickerhamomyces ciferrii NRRL Y-1031 F-60-10.</title>
        <authorList>
            <person name="Schneider J."/>
            <person name="Andrea H."/>
            <person name="Blom J."/>
            <person name="Jaenicke S."/>
            <person name="Ruckert C."/>
            <person name="Schorsch C."/>
            <person name="Szczepanowski R."/>
            <person name="Farwick M."/>
            <person name="Goesmann A."/>
            <person name="Puhler A."/>
            <person name="Schaffer S."/>
            <person name="Tauch A."/>
            <person name="Kohler T."/>
            <person name="Brinkrolf K."/>
        </authorList>
    </citation>
    <scope>NUCLEOTIDE SEQUENCE [LARGE SCALE GENOMIC DNA]</scope>
    <source>
        <strain evidence="3">ATCC 14091 / BCRC 22168 / CBS 111 / JCM 3599 / NBRC 0793 / NRRL Y-1031 F-60-10</strain>
    </source>
</reference>
<dbReference type="InParanoid" id="K0KTH8"/>
<feature type="compositionally biased region" description="Acidic residues" evidence="1">
    <location>
        <begin position="298"/>
        <end position="308"/>
    </location>
</feature>
<keyword evidence="3" id="KW-1185">Reference proteome</keyword>
<comment type="caution">
    <text evidence="2">The sequence shown here is derived from an EMBL/GenBank/DDBJ whole genome shotgun (WGS) entry which is preliminary data.</text>
</comment>
<dbReference type="GO" id="GO:0016787">
    <property type="term" value="F:hydrolase activity"/>
    <property type="evidence" value="ECO:0007669"/>
    <property type="project" value="UniProtKB-KW"/>
</dbReference>
<protein>
    <submittedName>
        <fullName evidence="2">Werner syndrome ATP-dependent helicase</fullName>
        <ecNumber evidence="2">3.6.1.-</ecNumber>
    </submittedName>
</protein>
<accession>K0KTH8</accession>
<dbReference type="AlphaFoldDB" id="K0KTH8"/>
<dbReference type="EC" id="3.6.1.-" evidence="2"/>
<feature type="compositionally biased region" description="Acidic residues" evidence="1">
    <location>
        <begin position="1"/>
        <end position="10"/>
    </location>
</feature>
<evidence type="ECO:0000313" key="3">
    <source>
        <dbReference type="Proteomes" id="UP000009328"/>
    </source>
</evidence>
<name>K0KTH8_WICCF</name>
<feature type="region of interest" description="Disordered" evidence="1">
    <location>
        <begin position="1"/>
        <end position="25"/>
    </location>
</feature>
<keyword evidence="2" id="KW-0547">Nucleotide-binding</keyword>
<feature type="region of interest" description="Disordered" evidence="1">
    <location>
        <begin position="95"/>
        <end position="151"/>
    </location>
</feature>
<sequence>MRMSDSESDEDSKRRKLDTKSHGTIPNIRIEGRQILQHYEEDLRSDLAVHLYSAHLSHLQDKDFPVNSWTSWPMSRKRVPNPNVLEKYIDEDDLIPRDDPVSKLDGNIIQRNPKKQIPIEEQQLQIENGRDGEDQEEEEVDSESEEDDDDAELQFDREIHALFQRKIQENFVSSKRKIPYELQPTVDDVNLPEHHSSSIKNRLHDMITKFPVSSKSFNRKANFDWKDILFQSGIKDQRLYEKLQTLFVEDATSFLNDFEAREQQDLSNEDSESEQSEGNESDDDESNNAKTNGKGKEDESDGDLETNDDTTITTPAKRYDNGYRVAEQIKANLIRKQIRDKLLEEFFED</sequence>
<dbReference type="EMBL" id="CAIF01000188">
    <property type="protein sequence ID" value="CCH45317.1"/>
    <property type="molecule type" value="Genomic_DNA"/>
</dbReference>
<dbReference type="HOGENOM" id="CLU_795012_0_0_1"/>
<feature type="compositionally biased region" description="Acidic residues" evidence="1">
    <location>
        <begin position="267"/>
        <end position="286"/>
    </location>
</feature>
<proteinExistence type="predicted"/>
<keyword evidence="2" id="KW-0067">ATP-binding</keyword>
<feature type="compositionally biased region" description="Acidic residues" evidence="1">
    <location>
        <begin position="133"/>
        <end position="151"/>
    </location>
</feature>
<keyword evidence="2" id="KW-0347">Helicase</keyword>
<keyword evidence="2" id="KW-0378">Hydrolase</keyword>
<evidence type="ECO:0000313" key="2">
    <source>
        <dbReference type="EMBL" id="CCH45317.1"/>
    </source>
</evidence>
<evidence type="ECO:0000256" key="1">
    <source>
        <dbReference type="SAM" id="MobiDB-lite"/>
    </source>
</evidence>
<feature type="region of interest" description="Disordered" evidence="1">
    <location>
        <begin position="262"/>
        <end position="321"/>
    </location>
</feature>
<dbReference type="Proteomes" id="UP000009328">
    <property type="component" value="Unassembled WGS sequence"/>
</dbReference>
<organism evidence="2 3">
    <name type="scientific">Wickerhamomyces ciferrii (strain ATCC 14091 / BCRC 22168 / CBS 111 / JCM 3599 / NBRC 0793 / NRRL Y-1031 F-60-10)</name>
    <name type="common">Yeast</name>
    <name type="synonym">Pichia ciferrii</name>
    <dbReference type="NCBI Taxonomy" id="1206466"/>
    <lineage>
        <taxon>Eukaryota</taxon>
        <taxon>Fungi</taxon>
        <taxon>Dikarya</taxon>
        <taxon>Ascomycota</taxon>
        <taxon>Saccharomycotina</taxon>
        <taxon>Saccharomycetes</taxon>
        <taxon>Phaffomycetales</taxon>
        <taxon>Wickerhamomycetaceae</taxon>
        <taxon>Wickerhamomyces</taxon>
    </lineage>
</organism>
<gene>
    <name evidence="2" type="ORF">BN7_4899</name>
</gene>